<feature type="compositionally biased region" description="Basic and acidic residues" evidence="1">
    <location>
        <begin position="530"/>
        <end position="544"/>
    </location>
</feature>
<evidence type="ECO:0000259" key="2">
    <source>
        <dbReference type="PROSITE" id="PS50003"/>
    </source>
</evidence>
<gene>
    <name evidence="3" type="ORF">HGM15179_003458</name>
</gene>
<comment type="caution">
    <text evidence="3">The sequence shown here is derived from an EMBL/GenBank/DDBJ whole genome shotgun (WGS) entry which is preliminary data.</text>
</comment>
<dbReference type="Gene3D" id="2.30.29.30">
    <property type="entry name" value="Pleckstrin-homology domain (PH domain)/Phosphotyrosine-binding domain (PTB)"/>
    <property type="match status" value="1"/>
</dbReference>
<accession>A0A8K1LRI2</accession>
<evidence type="ECO:0000256" key="1">
    <source>
        <dbReference type="SAM" id="MobiDB-lite"/>
    </source>
</evidence>
<dbReference type="SUPFAM" id="SSF50729">
    <property type="entry name" value="PH domain-like"/>
    <property type="match status" value="1"/>
</dbReference>
<dbReference type="PANTHER" id="PTHR15871:SF2">
    <property type="entry name" value="PLECKSTRIN HOMOLOGY DOMAIN-CONTAINING FAMILY O MEMBER 2"/>
    <property type="match status" value="1"/>
</dbReference>
<feature type="compositionally biased region" description="Basic and acidic residues" evidence="1">
    <location>
        <begin position="340"/>
        <end position="360"/>
    </location>
</feature>
<feature type="compositionally biased region" description="Basic and acidic residues" evidence="1">
    <location>
        <begin position="649"/>
        <end position="664"/>
    </location>
</feature>
<feature type="region of interest" description="Disordered" evidence="1">
    <location>
        <begin position="1"/>
        <end position="68"/>
    </location>
</feature>
<feature type="region of interest" description="Disordered" evidence="1">
    <location>
        <begin position="277"/>
        <end position="400"/>
    </location>
</feature>
<dbReference type="InterPro" id="IPR011993">
    <property type="entry name" value="PH-like_dom_sf"/>
</dbReference>
<feature type="compositionally biased region" description="Basic and acidic residues" evidence="1">
    <location>
        <begin position="1"/>
        <end position="13"/>
    </location>
</feature>
<dbReference type="InterPro" id="IPR043448">
    <property type="entry name" value="PKHO1/2"/>
</dbReference>
<proteinExistence type="predicted"/>
<sequence>MTDHLLVPGEEKTPLGALAGLDSTWTEKTAFGQRDRAGELEPQPPPYLYSQRLPLTSPSPARKTENTEQQFRFSQELQFWLSSCCSCSPVQLEQTGGSYPKILQDTKEEVSEKPKCAPTAEKYGWIKKSSGGLLGLWKDRYIQLRKTQLVVYEDEDEQKCIETVELESYDKCQELRALLKRKNRFILIRSPGKKVHDIKFQAPTLEEKESWIKALNEGINRGKNKVFDEVKVDESLSLDHVTRDRVKVSHGRRPPTRSHLKEAAKCTSDGILRLDLDIVDNGPPTFDSTISESDNEPPQKETPKPPMPPTKPTGTKESQEPENNVPDQEHKKPLSPPLPPDKKLKESIRLKDSVNAKEEDSVSPEESVEESQAPSEENKENLIEVSNRVTPKAPIPLPKSVPDKLKVAWDQPTIEPIQTEDLESSGNDGKDNLDEIAAADVSKPLVPPKVLPEKMLATVNSSHGDLEAGGWEEQESGSSKPPVNGITASEVAEFTSLTAETEEGNGRTAAEKEQQTSAEETETSLATETDPERGKATIEKKDSTESTSGLKLRCSSLGDLLSDSKNKQRALPGQGFPKDSHQCLAKMEEKVANEREKAEKLLQKVLREGWEQAQEGNGPPVIAETLLTEAVEQLRQASQVLQEIKGLGELKKEGAQKQKEKQKDLVTLYRRSAP</sequence>
<keyword evidence="4" id="KW-1185">Reference proteome</keyword>
<organism evidence="3 4">
    <name type="scientific">Zosterops borbonicus</name>
    <dbReference type="NCBI Taxonomy" id="364589"/>
    <lineage>
        <taxon>Eukaryota</taxon>
        <taxon>Metazoa</taxon>
        <taxon>Chordata</taxon>
        <taxon>Craniata</taxon>
        <taxon>Vertebrata</taxon>
        <taxon>Euteleostomi</taxon>
        <taxon>Archelosauria</taxon>
        <taxon>Archosauria</taxon>
        <taxon>Dinosauria</taxon>
        <taxon>Saurischia</taxon>
        <taxon>Theropoda</taxon>
        <taxon>Coelurosauria</taxon>
        <taxon>Aves</taxon>
        <taxon>Neognathae</taxon>
        <taxon>Neoaves</taxon>
        <taxon>Telluraves</taxon>
        <taxon>Australaves</taxon>
        <taxon>Passeriformes</taxon>
        <taxon>Sylvioidea</taxon>
        <taxon>Zosteropidae</taxon>
        <taxon>Zosterops</taxon>
    </lineage>
</organism>
<dbReference type="PROSITE" id="PS50003">
    <property type="entry name" value="PH_DOMAIN"/>
    <property type="match status" value="1"/>
</dbReference>
<dbReference type="SMART" id="SM00233">
    <property type="entry name" value="PH"/>
    <property type="match status" value="1"/>
</dbReference>
<dbReference type="CDD" id="cd13317">
    <property type="entry name" value="PH_PLEKHO1_PLEKHO2"/>
    <property type="match status" value="1"/>
</dbReference>
<dbReference type="OrthoDB" id="8860305at2759"/>
<dbReference type="GO" id="GO:0071888">
    <property type="term" value="P:macrophage apoptotic process"/>
    <property type="evidence" value="ECO:0007669"/>
    <property type="project" value="TreeGrafter"/>
</dbReference>
<evidence type="ECO:0000313" key="4">
    <source>
        <dbReference type="Proteomes" id="UP000796761"/>
    </source>
</evidence>
<dbReference type="InterPro" id="IPR001849">
    <property type="entry name" value="PH_domain"/>
</dbReference>
<name>A0A8K1LRI2_9PASS</name>
<feature type="region of interest" description="Disordered" evidence="1">
    <location>
        <begin position="649"/>
        <end position="674"/>
    </location>
</feature>
<dbReference type="Proteomes" id="UP000796761">
    <property type="component" value="Unassembled WGS sequence"/>
</dbReference>
<dbReference type="AlphaFoldDB" id="A0A8K1LRI2"/>
<feature type="compositionally biased region" description="Low complexity" evidence="1">
    <location>
        <begin position="515"/>
        <end position="528"/>
    </location>
</feature>
<dbReference type="EMBL" id="SWJQ01000068">
    <property type="protein sequence ID" value="TRZ23659.1"/>
    <property type="molecule type" value="Genomic_DNA"/>
</dbReference>
<feature type="domain" description="PH" evidence="2">
    <location>
        <begin position="119"/>
        <end position="220"/>
    </location>
</feature>
<reference evidence="3" key="1">
    <citation type="submission" date="2019-04" db="EMBL/GenBank/DDBJ databases">
        <title>Genome assembly of Zosterops borbonicus 15179.</title>
        <authorList>
            <person name="Leroy T."/>
            <person name="Anselmetti Y."/>
            <person name="Tilak M.-K."/>
            <person name="Nabholz B."/>
        </authorList>
    </citation>
    <scope>NUCLEOTIDE SEQUENCE</scope>
    <source>
        <strain evidence="3">HGM_15179</strain>
        <tissue evidence="3">Muscle</tissue>
    </source>
</reference>
<dbReference type="Pfam" id="PF00169">
    <property type="entry name" value="PH"/>
    <property type="match status" value="1"/>
</dbReference>
<feature type="region of interest" description="Disordered" evidence="1">
    <location>
        <begin position="458"/>
        <end position="552"/>
    </location>
</feature>
<protein>
    <recommendedName>
        <fullName evidence="2">PH domain-containing protein</fullName>
    </recommendedName>
</protein>
<dbReference type="PANTHER" id="PTHR15871">
    <property type="entry name" value="PH DOMAIN-CONTAINING PROTEIN"/>
    <property type="match status" value="1"/>
</dbReference>
<evidence type="ECO:0000313" key="3">
    <source>
        <dbReference type="EMBL" id="TRZ23659.1"/>
    </source>
</evidence>